<evidence type="ECO:0000313" key="3">
    <source>
        <dbReference type="Proteomes" id="UP000019335"/>
    </source>
</evidence>
<organism evidence="2 3">
    <name type="scientific">Nannochloropsis gaditana</name>
    <dbReference type="NCBI Taxonomy" id="72520"/>
    <lineage>
        <taxon>Eukaryota</taxon>
        <taxon>Sar</taxon>
        <taxon>Stramenopiles</taxon>
        <taxon>Ochrophyta</taxon>
        <taxon>Eustigmatophyceae</taxon>
        <taxon>Eustigmatales</taxon>
        <taxon>Monodopsidaceae</taxon>
        <taxon>Nannochloropsis</taxon>
    </lineage>
</organism>
<dbReference type="EMBL" id="AZIL01000436">
    <property type="protein sequence ID" value="EWM27481.1"/>
    <property type="molecule type" value="Genomic_DNA"/>
</dbReference>
<dbReference type="PANTHER" id="PTHR13265:SF0">
    <property type="entry name" value="HPR1"/>
    <property type="match status" value="1"/>
</dbReference>
<dbReference type="GO" id="GO:0006406">
    <property type="term" value="P:mRNA export from nucleus"/>
    <property type="evidence" value="ECO:0007669"/>
    <property type="project" value="TreeGrafter"/>
</dbReference>
<dbReference type="PANTHER" id="PTHR13265">
    <property type="entry name" value="THO COMPLEX SUBUNIT 1"/>
    <property type="match status" value="1"/>
</dbReference>
<evidence type="ECO:0000256" key="1">
    <source>
        <dbReference type="SAM" id="MobiDB-lite"/>
    </source>
</evidence>
<protein>
    <submittedName>
        <fullName evidence="2">Tho complex subunit</fullName>
    </submittedName>
</protein>
<name>W7U3L7_9STRA</name>
<dbReference type="Proteomes" id="UP000019335">
    <property type="component" value="Chromosome 6"/>
</dbReference>
<feature type="compositionally biased region" description="Basic and acidic residues" evidence="1">
    <location>
        <begin position="331"/>
        <end position="351"/>
    </location>
</feature>
<dbReference type="Pfam" id="PF11957">
    <property type="entry name" value="efThoc1"/>
    <property type="match status" value="1"/>
</dbReference>
<gene>
    <name evidence="2" type="ORF">Naga_100174g14</name>
</gene>
<dbReference type="GO" id="GO:0000445">
    <property type="term" value="C:THO complex part of transcription export complex"/>
    <property type="evidence" value="ECO:0007669"/>
    <property type="project" value="TreeGrafter"/>
</dbReference>
<feature type="region of interest" description="Disordered" evidence="1">
    <location>
        <begin position="318"/>
        <end position="351"/>
    </location>
</feature>
<evidence type="ECO:0000313" key="2">
    <source>
        <dbReference type="EMBL" id="EWM27481.1"/>
    </source>
</evidence>
<sequence length="351" mass="38941">MVKHASTSEAFCPGDAEGAICRLEECIRGNYCKGTAGWGVVRETAHEVAVAEADRPVSHDTDLIEVAFRAVLAGIVQEVLGKGEDVLDEEKFGLRALLDLALDLAQAGREEQEPGLGLRSVFFLLEDIFELLGVEQIQNFWPEVEKRESALFGLFKTARKSNLTMLKLCNSLLRKLSKGHNTAICGRIMMYLSRNWELSDPSAINKGGMANLSNKTAFEEPEDFARQQAREAEKTRRDEELRVAVEGRGGKEGGEEVDEEPIDYSLYKTFWGLQEHVSDPARLLQSEEAWSAFLRDAKVVLQAFEGFTVSEEAVATLLNGEEGAGEEGGEEGGRMGERTEIGPRQRERKEK</sequence>
<dbReference type="AlphaFoldDB" id="W7U3L7"/>
<dbReference type="OrthoDB" id="9402762at2759"/>
<accession>W7U3L7</accession>
<keyword evidence="3" id="KW-1185">Reference proteome</keyword>
<comment type="caution">
    <text evidence="2">The sequence shown here is derived from an EMBL/GenBank/DDBJ whole genome shotgun (WGS) entry which is preliminary data.</text>
</comment>
<dbReference type="InterPro" id="IPR021861">
    <property type="entry name" value="THO_THOC1"/>
</dbReference>
<reference evidence="2 3" key="1">
    <citation type="journal article" date="2014" name="Mol. Plant">
        <title>Chromosome Scale Genome Assembly and Transcriptome Profiling of Nannochloropsis gaditana in Nitrogen Depletion.</title>
        <authorList>
            <person name="Corteggiani Carpinelli E."/>
            <person name="Telatin A."/>
            <person name="Vitulo N."/>
            <person name="Forcato C."/>
            <person name="D'Angelo M."/>
            <person name="Schiavon R."/>
            <person name="Vezzi A."/>
            <person name="Giacometti G.M."/>
            <person name="Morosinotto T."/>
            <person name="Valle G."/>
        </authorList>
    </citation>
    <scope>NUCLEOTIDE SEQUENCE [LARGE SCALE GENOMIC DNA]</scope>
    <source>
        <strain evidence="2 3">B-31</strain>
    </source>
</reference>
<proteinExistence type="predicted"/>